<keyword evidence="3 5" id="KW-0863">Zinc-finger</keyword>
<evidence type="ECO:0000256" key="3">
    <source>
        <dbReference type="ARBA" id="ARBA00022771"/>
    </source>
</evidence>
<keyword evidence="2" id="KW-0677">Repeat</keyword>
<accession>A0A553PNN7</accession>
<dbReference type="PANTHER" id="PTHR24409">
    <property type="entry name" value="ZINC FINGER PROTEIN 142"/>
    <property type="match status" value="1"/>
</dbReference>
<organism evidence="8 9">
    <name type="scientific">Tigriopus californicus</name>
    <name type="common">Marine copepod</name>
    <dbReference type="NCBI Taxonomy" id="6832"/>
    <lineage>
        <taxon>Eukaryota</taxon>
        <taxon>Metazoa</taxon>
        <taxon>Ecdysozoa</taxon>
        <taxon>Arthropoda</taxon>
        <taxon>Crustacea</taxon>
        <taxon>Multicrustacea</taxon>
        <taxon>Hexanauplia</taxon>
        <taxon>Copepoda</taxon>
        <taxon>Harpacticoida</taxon>
        <taxon>Harpacticidae</taxon>
        <taxon>Tigriopus</taxon>
    </lineage>
</organism>
<dbReference type="PANTHER" id="PTHR24409:SF295">
    <property type="entry name" value="AZ2-RELATED"/>
    <property type="match status" value="1"/>
</dbReference>
<feature type="domain" description="C2H2-type" evidence="7">
    <location>
        <begin position="99"/>
        <end position="126"/>
    </location>
</feature>
<dbReference type="OrthoDB" id="9411774at2759"/>
<dbReference type="PROSITE" id="PS50157">
    <property type="entry name" value="ZINC_FINGER_C2H2_2"/>
    <property type="match status" value="1"/>
</dbReference>
<proteinExistence type="predicted"/>
<evidence type="ECO:0000256" key="6">
    <source>
        <dbReference type="SAM" id="MobiDB-lite"/>
    </source>
</evidence>
<dbReference type="AlphaFoldDB" id="A0A553PNN7"/>
<evidence type="ECO:0000256" key="4">
    <source>
        <dbReference type="ARBA" id="ARBA00022833"/>
    </source>
</evidence>
<comment type="caution">
    <text evidence="8">The sequence shown here is derived from an EMBL/GenBank/DDBJ whole genome shotgun (WGS) entry which is preliminary data.</text>
</comment>
<keyword evidence="1" id="KW-0479">Metal-binding</keyword>
<dbReference type="InterPro" id="IPR013087">
    <property type="entry name" value="Znf_C2H2_type"/>
</dbReference>
<dbReference type="Gene3D" id="3.30.160.60">
    <property type="entry name" value="Classic Zinc Finger"/>
    <property type="match status" value="1"/>
</dbReference>
<evidence type="ECO:0000313" key="8">
    <source>
        <dbReference type="EMBL" id="TRY79294.1"/>
    </source>
</evidence>
<gene>
    <name evidence="8" type="ORF">TCAL_08841</name>
</gene>
<dbReference type="GO" id="GO:0005634">
    <property type="term" value="C:nucleus"/>
    <property type="evidence" value="ECO:0007669"/>
    <property type="project" value="TreeGrafter"/>
</dbReference>
<evidence type="ECO:0000256" key="1">
    <source>
        <dbReference type="ARBA" id="ARBA00022723"/>
    </source>
</evidence>
<evidence type="ECO:0000256" key="2">
    <source>
        <dbReference type="ARBA" id="ARBA00022737"/>
    </source>
</evidence>
<dbReference type="STRING" id="6832.A0A553PNN7"/>
<dbReference type="SMART" id="SM00355">
    <property type="entry name" value="ZnF_C2H2"/>
    <property type="match status" value="5"/>
</dbReference>
<keyword evidence="9" id="KW-1185">Reference proteome</keyword>
<protein>
    <recommendedName>
        <fullName evidence="7">C2H2-type domain-containing protein</fullName>
    </recommendedName>
</protein>
<dbReference type="GO" id="GO:0000977">
    <property type="term" value="F:RNA polymerase II transcription regulatory region sequence-specific DNA binding"/>
    <property type="evidence" value="ECO:0007669"/>
    <property type="project" value="TreeGrafter"/>
</dbReference>
<evidence type="ECO:0000259" key="7">
    <source>
        <dbReference type="PROSITE" id="PS50157"/>
    </source>
</evidence>
<evidence type="ECO:0000313" key="9">
    <source>
        <dbReference type="Proteomes" id="UP000318571"/>
    </source>
</evidence>
<dbReference type="Proteomes" id="UP000318571">
    <property type="component" value="Chromosome 6"/>
</dbReference>
<dbReference type="EMBL" id="VCGU01000002">
    <property type="protein sequence ID" value="TRY79294.1"/>
    <property type="molecule type" value="Genomic_DNA"/>
</dbReference>
<feature type="region of interest" description="Disordered" evidence="6">
    <location>
        <begin position="1"/>
        <end position="32"/>
    </location>
</feature>
<keyword evidence="4" id="KW-0862">Zinc</keyword>
<name>A0A553PNN7_TIGCA</name>
<reference evidence="8 9" key="1">
    <citation type="journal article" date="2018" name="Nat. Ecol. Evol.">
        <title>Genomic signatures of mitonuclear coevolution across populations of Tigriopus californicus.</title>
        <authorList>
            <person name="Barreto F.S."/>
            <person name="Watson E.T."/>
            <person name="Lima T.G."/>
            <person name="Willett C.S."/>
            <person name="Edmands S."/>
            <person name="Li W."/>
            <person name="Burton R.S."/>
        </authorList>
    </citation>
    <scope>NUCLEOTIDE SEQUENCE [LARGE SCALE GENOMIC DNA]</scope>
    <source>
        <strain evidence="8 9">San Diego</strain>
    </source>
</reference>
<dbReference type="GO" id="GO:0000981">
    <property type="term" value="F:DNA-binding transcription factor activity, RNA polymerase II-specific"/>
    <property type="evidence" value="ECO:0007669"/>
    <property type="project" value="TreeGrafter"/>
</dbReference>
<sequence>MPRKASKRAKAGILKRGTAKGRSGRNSVDLDSESSTLGLKISSINSLHNGFVENYGEPSGFAKGWRTGPKGYLCNQCHVEFDHMNLYRDHKQVCQIGQVNCKHCSSSFSTKCDLNCHDKLHQDQKLWCKICEVRFKSIQAIQEHDQQCHTVEITPEPIVTIIGNVTSNQNDVQPSNGVTIFPIPMSESSAPSKVNSRKMKCPMCPFESHDIPGLTNHIEGCKLQLADDNFVYCCSQCEFSSRFRKVFGDHYIRRLQQGFCFDQGGYSLHEGRRQPRKRSSTEWKSDDSDEIQILHQDMPNPAVVTHIIEPAPSASREIIKTKIRLIGAPVKNLIFTCPKCSKNYFTARSLEEHLKIDCTAVKTLHLTTGSQREVEGTVDSKSSNSKFVCSYSCRFCNEPLNYSDKVRSHRIFCKQLPHPQKSFVICDLCHTVIEDHTKYSRHTGWCAMNPEKLCDEVIFIEAEEDQLIGDFVSP</sequence>
<evidence type="ECO:0000256" key="5">
    <source>
        <dbReference type="PROSITE-ProRule" id="PRU00042"/>
    </source>
</evidence>
<feature type="compositionally biased region" description="Basic residues" evidence="6">
    <location>
        <begin position="1"/>
        <end position="10"/>
    </location>
</feature>
<dbReference type="PROSITE" id="PS00028">
    <property type="entry name" value="ZINC_FINGER_C2H2_1"/>
    <property type="match status" value="2"/>
</dbReference>
<dbReference type="GO" id="GO:0008270">
    <property type="term" value="F:zinc ion binding"/>
    <property type="evidence" value="ECO:0007669"/>
    <property type="project" value="UniProtKB-KW"/>
</dbReference>